<protein>
    <submittedName>
        <fullName evidence="1">Uncharacterized protein</fullName>
    </submittedName>
</protein>
<dbReference type="AlphaFoldDB" id="A7WPV5"/>
<sequence length="118" mass="13243">MPTSLPVLDTNLEERVTQFTTPPPSPVRTFDDVMADLLEDPSADPRFPKTPTNIQGRFTEWEPGMSHSNARVAMVDKREEFSLPPIFAELPGSGIDVRELEEEYKSFMGTSETPADEE</sequence>
<organism evidence="1">
    <name type="scientific">Karlodinium veneficum</name>
    <name type="common">Dinoflagellate</name>
    <name type="synonym">Karlodinium micrum</name>
    <dbReference type="NCBI Taxonomy" id="407301"/>
    <lineage>
        <taxon>Eukaryota</taxon>
        <taxon>Sar</taxon>
        <taxon>Alveolata</taxon>
        <taxon>Dinophyceae</taxon>
        <taxon>Gymnodiniales</taxon>
        <taxon>Kareniaceae</taxon>
        <taxon>Karlodinium</taxon>
    </lineage>
</organism>
<evidence type="ECO:0000313" key="1">
    <source>
        <dbReference type="EMBL" id="ABV22274.1"/>
    </source>
</evidence>
<name>A7WPV5_KARVE</name>
<proteinExistence type="evidence at transcript level"/>
<reference evidence="1" key="1">
    <citation type="journal article" date="2007" name="Proc. Natl. Acad. Sci. U.S.A.">
        <title>Spliced leader RNA trans-splicing in dinoflagellates.</title>
        <authorList>
            <person name="Zhang H."/>
            <person name="Hou Y."/>
            <person name="Miranda L."/>
            <person name="Campbell D.A."/>
            <person name="Sturm N.R."/>
            <person name="Gaasterland T."/>
            <person name="Lin S."/>
        </authorList>
    </citation>
    <scope>NUCLEOTIDE SEQUENCE</scope>
    <source>
        <strain evidence="1">CCMP1975</strain>
    </source>
</reference>
<dbReference type="EMBL" id="EF134160">
    <property type="protein sequence ID" value="ABV22274.1"/>
    <property type="molecule type" value="mRNA"/>
</dbReference>
<accession>A7WPV5</accession>